<dbReference type="Proteomes" id="UP000182484">
    <property type="component" value="Unassembled WGS sequence"/>
</dbReference>
<dbReference type="EMBL" id="UGRI01000001">
    <property type="protein sequence ID" value="SUA20781.1"/>
    <property type="molecule type" value="Genomic_DNA"/>
</dbReference>
<dbReference type="GeneID" id="66753911"/>
<proteinExistence type="predicted"/>
<gene>
    <name evidence="1" type="ORF">ESCNG_260012</name>
    <name evidence="2" type="ORF">NCTC11421_00880</name>
</gene>
<reference evidence="2" key="2">
    <citation type="submission" date="2018-06" db="EMBL/GenBank/DDBJ databases">
        <authorList>
            <consortium name="Pathogen Informatics"/>
            <person name="Doyle S."/>
        </authorList>
    </citation>
    <scope>NUCLEOTIDE SEQUENCE [LARGE SCALE GENOMIC DNA]</scope>
    <source>
        <strain evidence="2">NCTC11421</strain>
    </source>
</reference>
<name>A0A1D3ERK4_NEIGO</name>
<protein>
    <submittedName>
        <fullName evidence="2">Uncharacterized protein</fullName>
    </submittedName>
</protein>
<dbReference type="AlphaFoldDB" id="A0A1D3ERK4"/>
<evidence type="ECO:0000313" key="1">
    <source>
        <dbReference type="EMBL" id="SCW12589.1"/>
    </source>
</evidence>
<dbReference type="EMBL" id="FMTB01000019">
    <property type="protein sequence ID" value="SCW12589.1"/>
    <property type="molecule type" value="Genomic_DNA"/>
</dbReference>
<dbReference type="RefSeq" id="WP_003691795.1">
    <property type="nucleotide sequence ID" value="NZ_AP023069.1"/>
</dbReference>
<reference evidence="1 3" key="1">
    <citation type="submission" date="2016-09" db="EMBL/GenBank/DDBJ databases">
        <authorList>
            <person name="Kumanski S."/>
            <person name="Beatrice B."/>
        </authorList>
    </citation>
    <scope>NUCLEOTIDE SEQUENCE [LARGE SCALE GENOMIC DNA]</scope>
    <source>
        <strain evidence="1">Mankind</strain>
    </source>
</reference>
<organism evidence="2">
    <name type="scientific">Neisseria gonorrhoeae</name>
    <dbReference type="NCBI Taxonomy" id="485"/>
    <lineage>
        <taxon>Bacteria</taxon>
        <taxon>Pseudomonadati</taxon>
        <taxon>Pseudomonadota</taxon>
        <taxon>Betaproteobacteria</taxon>
        <taxon>Neisseriales</taxon>
        <taxon>Neisseriaceae</taxon>
        <taxon>Neisseria</taxon>
    </lineage>
</organism>
<evidence type="ECO:0000313" key="2">
    <source>
        <dbReference type="EMBL" id="SUA20781.1"/>
    </source>
</evidence>
<sequence length="72" mass="8207">MSMPEMPKWYGDDGQIVSCTEKVKVMAENMSELYQTAQDAFEDALLMGCGERQLRAYLLALIEGLENPYRKV</sequence>
<accession>A0A1D3ERK4</accession>
<evidence type="ECO:0000313" key="3">
    <source>
        <dbReference type="Proteomes" id="UP000182484"/>
    </source>
</evidence>